<dbReference type="InterPro" id="IPR016181">
    <property type="entry name" value="Acyl_CoA_acyltransferase"/>
</dbReference>
<evidence type="ECO:0000313" key="1">
    <source>
        <dbReference type="EMBL" id="WAZ26805.1"/>
    </source>
</evidence>
<evidence type="ECO:0000313" key="2">
    <source>
        <dbReference type="Proteomes" id="UP001164439"/>
    </source>
</evidence>
<name>A0ABY7KQF2_9ACTN</name>
<dbReference type="InterPro" id="IPR011990">
    <property type="entry name" value="TPR-like_helical_dom_sf"/>
</dbReference>
<dbReference type="RefSeq" id="WP_269664291.1">
    <property type="nucleotide sequence ID" value="NZ_CP114413.1"/>
</dbReference>
<protein>
    <recommendedName>
        <fullName evidence="3">N-acetyltransferase domain-containing protein</fullName>
    </recommendedName>
</protein>
<reference evidence="1" key="1">
    <citation type="submission" date="2022-12" db="EMBL/GenBank/DDBJ databases">
        <authorList>
            <person name="Ruckert C."/>
            <person name="Busche T."/>
            <person name="Kalinowski J."/>
            <person name="Wittmann C."/>
        </authorList>
    </citation>
    <scope>NUCLEOTIDE SEQUENCE</scope>
    <source>
        <strain evidence="1">DSM 40467</strain>
    </source>
</reference>
<proteinExistence type="predicted"/>
<sequence>MYAAAGDLAASAGWFAYDAGRQEAATGLYNEALQAGMLAGDGQLQARVWSNLAMQARLLDRDRQALRIGRAAVETRQARTDPWLMALLHCRQAVGHARVGDRVRADRSLARAETSYGRTQGEPAAWLSFLTPAELTGLAGVAHQALGKYGRAENSPPTRSACWSPASNATASTTCCSGLRPYSTAGTSSMPRTRWGRRPRWRSGYTATGSEGGCTTCGSRCAATRAVCPKRRTSWNEHGRRECEGVDGLRLERRDAADLGDIRAQLLDVYAEIYADRLGEEFHSVARFDERLSWNTEVPGFAAVVGYLDEVPVGYAYGCTLQPATRSWGGLRTPVPDGATEESGARTFALSELMVVDKVRGTGVAKLVHDALLHGRPEERVTLLVERAHPKVRGLYEGWGYEWFGEVLPFQDAPLYDAMVLRRTA</sequence>
<dbReference type="SUPFAM" id="SSF48452">
    <property type="entry name" value="TPR-like"/>
    <property type="match status" value="1"/>
</dbReference>
<organism evidence="1 2">
    <name type="scientific">Streptomyces cinnabarinus</name>
    <dbReference type="NCBI Taxonomy" id="67287"/>
    <lineage>
        <taxon>Bacteria</taxon>
        <taxon>Bacillati</taxon>
        <taxon>Actinomycetota</taxon>
        <taxon>Actinomycetes</taxon>
        <taxon>Kitasatosporales</taxon>
        <taxon>Streptomycetaceae</taxon>
        <taxon>Streptomyces</taxon>
    </lineage>
</organism>
<dbReference type="EMBL" id="CP114413">
    <property type="protein sequence ID" value="WAZ26805.1"/>
    <property type="molecule type" value="Genomic_DNA"/>
</dbReference>
<dbReference type="Gene3D" id="3.40.630.30">
    <property type="match status" value="1"/>
</dbReference>
<accession>A0ABY7KQF2</accession>
<gene>
    <name evidence="1" type="ORF">STRCI_008450</name>
</gene>
<dbReference type="SUPFAM" id="SSF55729">
    <property type="entry name" value="Acyl-CoA N-acyltransferases (Nat)"/>
    <property type="match status" value="1"/>
</dbReference>
<keyword evidence="2" id="KW-1185">Reference proteome</keyword>
<evidence type="ECO:0008006" key="3">
    <source>
        <dbReference type="Google" id="ProtNLM"/>
    </source>
</evidence>
<dbReference type="Proteomes" id="UP001164439">
    <property type="component" value="Chromosome"/>
</dbReference>